<feature type="region of interest" description="Disordered" evidence="1">
    <location>
        <begin position="85"/>
        <end position="108"/>
    </location>
</feature>
<dbReference type="Proteomes" id="UP000198647">
    <property type="component" value="Unassembled WGS sequence"/>
</dbReference>
<evidence type="ECO:0000256" key="1">
    <source>
        <dbReference type="SAM" id="MobiDB-lite"/>
    </source>
</evidence>
<comment type="caution">
    <text evidence="2">The sequence shown here is derived from an EMBL/GenBank/DDBJ whole genome shotgun (WGS) entry which is preliminary data.</text>
</comment>
<evidence type="ECO:0000313" key="2">
    <source>
        <dbReference type="EMBL" id="SDY15205.1"/>
    </source>
</evidence>
<dbReference type="InterPro" id="IPR046929">
    <property type="entry name" value="HTH_Tnp"/>
</dbReference>
<dbReference type="SUPFAM" id="SSF46689">
    <property type="entry name" value="Homeodomain-like"/>
    <property type="match status" value="1"/>
</dbReference>
<dbReference type="EMBL" id="FNOS01000005">
    <property type="protein sequence ID" value="SDY15205.1"/>
    <property type="molecule type" value="Genomic_DNA"/>
</dbReference>
<dbReference type="InterPro" id="IPR009057">
    <property type="entry name" value="Homeodomain-like_sf"/>
</dbReference>
<accession>A0A1H3HJ14</accession>
<proteinExistence type="predicted"/>
<evidence type="ECO:0000313" key="3">
    <source>
        <dbReference type="Proteomes" id="UP000198647"/>
    </source>
</evidence>
<dbReference type="Pfam" id="PF20310">
    <property type="entry name" value="HTH_Tnp_2"/>
    <property type="match status" value="1"/>
</dbReference>
<organism evidence="2 3">
    <name type="scientific">Salimicrobium album</name>
    <dbReference type="NCBI Taxonomy" id="50717"/>
    <lineage>
        <taxon>Bacteria</taxon>
        <taxon>Bacillati</taxon>
        <taxon>Bacillota</taxon>
        <taxon>Bacilli</taxon>
        <taxon>Bacillales</taxon>
        <taxon>Bacillaceae</taxon>
        <taxon>Salimicrobium</taxon>
    </lineage>
</organism>
<protein>
    <recommendedName>
        <fullName evidence="4">Transposase</fullName>
    </recommendedName>
</protein>
<name>A0A1H3HJ14_9BACI</name>
<reference evidence="2 3" key="1">
    <citation type="submission" date="2016-10" db="EMBL/GenBank/DDBJ databases">
        <authorList>
            <person name="Varghese N."/>
            <person name="Submissions S."/>
        </authorList>
    </citation>
    <scope>NUCLEOTIDE SEQUENCE [LARGE SCALE GENOMIC DNA]</scope>
    <source>
        <strain evidence="2 3">DSM 20748</strain>
    </source>
</reference>
<sequence length="140" mass="15993">MKNMTKIMFTEAQRKELASNPNVLKVTDRSITYAPAFKVKAVKENQEGKSPSHIFVNHGFDVAMIGAKKPKECLKRWRKIFHEHGEDGLRGKGSTGRPSSKHLSSEDQLKKAEARIAYLEAELDFVKKLDELERQAKKKR</sequence>
<gene>
    <name evidence="2" type="ORF">SAMN04488081_2226</name>
</gene>
<keyword evidence="3" id="KW-1185">Reference proteome</keyword>
<evidence type="ECO:0008006" key="4">
    <source>
        <dbReference type="Google" id="ProtNLM"/>
    </source>
</evidence>